<protein>
    <recommendedName>
        <fullName evidence="5">RxLR effector candidate protein</fullName>
    </recommendedName>
</protein>
<feature type="signal peptide" evidence="2">
    <location>
        <begin position="1"/>
        <end position="25"/>
    </location>
</feature>
<dbReference type="AlphaFoldDB" id="M4B7N7"/>
<dbReference type="EMBL" id="JH597876">
    <property type="status" value="NOT_ANNOTATED_CDS"/>
    <property type="molecule type" value="Genomic_DNA"/>
</dbReference>
<feature type="compositionally biased region" description="Basic and acidic residues" evidence="1">
    <location>
        <begin position="37"/>
        <end position="52"/>
    </location>
</feature>
<dbReference type="HOGENOM" id="CLU_1573632_0_0_1"/>
<dbReference type="EnsemblProtists" id="HpaT802289">
    <property type="protein sequence ID" value="HpaP802289"/>
    <property type="gene ID" value="HpaG802289"/>
</dbReference>
<accession>M4B7N7</accession>
<feature type="chain" id="PRO_5004048548" description="RxLR effector candidate protein" evidence="2">
    <location>
        <begin position="26"/>
        <end position="170"/>
    </location>
</feature>
<proteinExistence type="predicted"/>
<evidence type="ECO:0000256" key="1">
    <source>
        <dbReference type="SAM" id="MobiDB-lite"/>
    </source>
</evidence>
<feature type="region of interest" description="Disordered" evidence="1">
    <location>
        <begin position="37"/>
        <end position="63"/>
    </location>
</feature>
<evidence type="ECO:0000256" key="2">
    <source>
        <dbReference type="SAM" id="SignalP"/>
    </source>
</evidence>
<sequence length="170" mass="19121">MTPCFAAVYIIALQLCAVRKSGTNASDVFSSASEEDRRRTDTYLKSRRRDDDSSSSSCLCHLRPNDRNSRDRIVVRGTSAELSDEPGSGQHQETWDLLYQKALRLFGKRHSEDTSQCSDSFATVTRHSIESGIGADLIRPAEGPPSSWQGCSHMKEREKVAEKKWCMYNL</sequence>
<dbReference type="VEuPathDB" id="FungiDB:HpaG802289"/>
<dbReference type="Proteomes" id="UP000011713">
    <property type="component" value="Unassembled WGS sequence"/>
</dbReference>
<organism evidence="3 4">
    <name type="scientific">Hyaloperonospora arabidopsidis (strain Emoy2)</name>
    <name type="common">Downy mildew agent</name>
    <name type="synonym">Peronospora arabidopsidis</name>
    <dbReference type="NCBI Taxonomy" id="559515"/>
    <lineage>
        <taxon>Eukaryota</taxon>
        <taxon>Sar</taxon>
        <taxon>Stramenopiles</taxon>
        <taxon>Oomycota</taxon>
        <taxon>Peronosporomycetes</taxon>
        <taxon>Peronosporales</taxon>
        <taxon>Peronosporaceae</taxon>
        <taxon>Hyaloperonospora</taxon>
    </lineage>
</organism>
<evidence type="ECO:0000313" key="3">
    <source>
        <dbReference type="EnsemblProtists" id="HpaP802289"/>
    </source>
</evidence>
<evidence type="ECO:0008006" key="5">
    <source>
        <dbReference type="Google" id="ProtNLM"/>
    </source>
</evidence>
<keyword evidence="4" id="KW-1185">Reference proteome</keyword>
<name>M4B7N7_HYAAE</name>
<reference evidence="4" key="1">
    <citation type="journal article" date="2010" name="Science">
        <title>Signatures of adaptation to obligate biotrophy in the Hyaloperonospora arabidopsidis genome.</title>
        <authorList>
            <person name="Baxter L."/>
            <person name="Tripathy S."/>
            <person name="Ishaque N."/>
            <person name="Boot N."/>
            <person name="Cabral A."/>
            <person name="Kemen E."/>
            <person name="Thines M."/>
            <person name="Ah-Fong A."/>
            <person name="Anderson R."/>
            <person name="Badejoko W."/>
            <person name="Bittner-Eddy P."/>
            <person name="Boore J.L."/>
            <person name="Chibucos M.C."/>
            <person name="Coates M."/>
            <person name="Dehal P."/>
            <person name="Delehaunty K."/>
            <person name="Dong S."/>
            <person name="Downton P."/>
            <person name="Dumas B."/>
            <person name="Fabro G."/>
            <person name="Fronick C."/>
            <person name="Fuerstenberg S.I."/>
            <person name="Fulton L."/>
            <person name="Gaulin E."/>
            <person name="Govers F."/>
            <person name="Hughes L."/>
            <person name="Humphray S."/>
            <person name="Jiang R.H."/>
            <person name="Judelson H."/>
            <person name="Kamoun S."/>
            <person name="Kyung K."/>
            <person name="Meijer H."/>
            <person name="Minx P."/>
            <person name="Morris P."/>
            <person name="Nelson J."/>
            <person name="Phuntumart V."/>
            <person name="Qutob D."/>
            <person name="Rehmany A."/>
            <person name="Rougon-Cardoso A."/>
            <person name="Ryden P."/>
            <person name="Torto-Alalibo T."/>
            <person name="Studholme D."/>
            <person name="Wang Y."/>
            <person name="Win J."/>
            <person name="Wood J."/>
            <person name="Clifton S.W."/>
            <person name="Rogers J."/>
            <person name="Van den Ackerveken G."/>
            <person name="Jones J.D."/>
            <person name="McDowell J.M."/>
            <person name="Beynon J."/>
            <person name="Tyler B.M."/>
        </authorList>
    </citation>
    <scope>NUCLEOTIDE SEQUENCE [LARGE SCALE GENOMIC DNA]</scope>
    <source>
        <strain evidence="4">Emoy2</strain>
    </source>
</reference>
<reference evidence="3" key="2">
    <citation type="submission" date="2015-06" db="UniProtKB">
        <authorList>
            <consortium name="EnsemblProtists"/>
        </authorList>
    </citation>
    <scope>IDENTIFICATION</scope>
    <source>
        <strain evidence="3">Emoy2</strain>
    </source>
</reference>
<keyword evidence="2" id="KW-0732">Signal</keyword>
<evidence type="ECO:0000313" key="4">
    <source>
        <dbReference type="Proteomes" id="UP000011713"/>
    </source>
</evidence>
<dbReference type="InParanoid" id="M4B7N7"/>